<keyword evidence="2" id="KW-0472">Membrane</keyword>
<accession>A0ABP3GXP5</accession>
<keyword evidence="4" id="KW-1185">Reference proteome</keyword>
<evidence type="ECO:0000256" key="2">
    <source>
        <dbReference type="SAM" id="Phobius"/>
    </source>
</evidence>
<proteinExistence type="predicted"/>
<dbReference type="NCBIfam" id="NF038083">
    <property type="entry name" value="CU044_5270_fam"/>
    <property type="match status" value="1"/>
</dbReference>
<dbReference type="RefSeq" id="WP_344119257.1">
    <property type="nucleotide sequence ID" value="NZ_BAAABW010000021.1"/>
</dbReference>
<evidence type="ECO:0000256" key="1">
    <source>
        <dbReference type="SAM" id="MobiDB-lite"/>
    </source>
</evidence>
<keyword evidence="2" id="KW-0812">Transmembrane</keyword>
<evidence type="ECO:0000313" key="4">
    <source>
        <dbReference type="Proteomes" id="UP001500063"/>
    </source>
</evidence>
<feature type="compositionally biased region" description="Basic and acidic residues" evidence="1">
    <location>
        <begin position="200"/>
        <end position="216"/>
    </location>
</feature>
<sequence>MTTDPKRRNDPFKGEPFTHESLDHAEFGLLLPAPGDPALPADRHTLLKEHLMDEITRTAPAPARPRLRRTAWIALPVAATLVAGAVAIGQWGPGAGAHEDVRAGGATAEPEVLRLEPGTTEGLPAAVERISLAAAKQPALEPRADQFIYVESKVSFLRSENNNGEEKNWITPLHQRQIWKSPDGTKGFLYEPGHGLIDKKGEDLDDGEHGTGDNRHSYNSVKALPTDPEALLKRLYQGGKPGDHDADWMAFKEIGQLLQEQIAPPSTSAALYEAAARIPGVTLVDKTVDAAGRPGIAIAFTIGDKRKEWVFDKNTYDYLGQREVLLKAAYGMEPGTVTGQTTVVRRAVVDAKKELPDGRKV</sequence>
<organism evidence="3 4">
    <name type="scientific">Streptomyces blastmyceticus</name>
    <dbReference type="NCBI Taxonomy" id="68180"/>
    <lineage>
        <taxon>Bacteria</taxon>
        <taxon>Bacillati</taxon>
        <taxon>Actinomycetota</taxon>
        <taxon>Actinomycetes</taxon>
        <taxon>Kitasatosporales</taxon>
        <taxon>Streptomycetaceae</taxon>
        <taxon>Streptomyces</taxon>
    </lineage>
</organism>
<gene>
    <name evidence="3" type="ORF">GCM10010319_38280</name>
</gene>
<feature type="transmembrane region" description="Helical" evidence="2">
    <location>
        <begin position="71"/>
        <end position="92"/>
    </location>
</feature>
<evidence type="ECO:0000313" key="3">
    <source>
        <dbReference type="EMBL" id="GAA0357422.1"/>
    </source>
</evidence>
<keyword evidence="2" id="KW-1133">Transmembrane helix</keyword>
<dbReference type="Proteomes" id="UP001500063">
    <property type="component" value="Unassembled WGS sequence"/>
</dbReference>
<dbReference type="InterPro" id="IPR047789">
    <property type="entry name" value="CU044_5270-like"/>
</dbReference>
<name>A0ABP3GXP5_9ACTN</name>
<feature type="region of interest" description="Disordered" evidence="1">
    <location>
        <begin position="200"/>
        <end position="219"/>
    </location>
</feature>
<dbReference type="EMBL" id="BAAABW010000021">
    <property type="protein sequence ID" value="GAA0357422.1"/>
    <property type="molecule type" value="Genomic_DNA"/>
</dbReference>
<reference evidence="4" key="1">
    <citation type="journal article" date="2019" name="Int. J. Syst. Evol. Microbiol.">
        <title>The Global Catalogue of Microorganisms (GCM) 10K type strain sequencing project: providing services to taxonomists for standard genome sequencing and annotation.</title>
        <authorList>
            <consortium name="The Broad Institute Genomics Platform"/>
            <consortium name="The Broad Institute Genome Sequencing Center for Infectious Disease"/>
            <person name="Wu L."/>
            <person name="Ma J."/>
        </authorList>
    </citation>
    <scope>NUCLEOTIDE SEQUENCE [LARGE SCALE GENOMIC DNA]</scope>
    <source>
        <strain evidence="4">JCM 4565</strain>
    </source>
</reference>
<comment type="caution">
    <text evidence="3">The sequence shown here is derived from an EMBL/GenBank/DDBJ whole genome shotgun (WGS) entry which is preliminary data.</text>
</comment>
<protein>
    <submittedName>
        <fullName evidence="3">CU044_5270 family protein</fullName>
    </submittedName>
</protein>